<dbReference type="GO" id="GO:0006915">
    <property type="term" value="P:apoptotic process"/>
    <property type="evidence" value="ECO:0007669"/>
    <property type="project" value="UniProtKB-KW"/>
</dbReference>
<evidence type="ECO:0000259" key="6">
    <source>
        <dbReference type="PROSITE" id="PS50144"/>
    </source>
</evidence>
<keyword evidence="1" id="KW-1017">Isopeptide bond</keyword>
<evidence type="ECO:0000256" key="3">
    <source>
        <dbReference type="ARBA" id="ARBA00022843"/>
    </source>
</evidence>
<dbReference type="GO" id="GO:0043122">
    <property type="term" value="P:regulation of canonical NF-kappaB signal transduction"/>
    <property type="evidence" value="ECO:0007669"/>
    <property type="project" value="TreeGrafter"/>
</dbReference>
<dbReference type="InterPro" id="IPR049342">
    <property type="entry name" value="TRAF1-6_MATH_dom"/>
</dbReference>
<protein>
    <submittedName>
        <fullName evidence="7">Putative TNF receptor-associated factor 2-like</fullName>
    </submittedName>
</protein>
<dbReference type="PANTHER" id="PTHR10131:SF138">
    <property type="entry name" value="RE66324P"/>
    <property type="match status" value="1"/>
</dbReference>
<keyword evidence="7" id="KW-0675">Receptor</keyword>
<accession>A0A2G8L9E8</accession>
<dbReference type="Pfam" id="PF21355">
    <property type="entry name" value="TRAF-mep_MATH"/>
    <property type="match status" value="1"/>
</dbReference>
<dbReference type="InterPro" id="IPR002083">
    <property type="entry name" value="MATH/TRAF_dom"/>
</dbReference>
<dbReference type="OrthoDB" id="6499288at2759"/>
<feature type="coiled-coil region" evidence="5">
    <location>
        <begin position="80"/>
        <end position="128"/>
    </location>
</feature>
<evidence type="ECO:0000313" key="7">
    <source>
        <dbReference type="EMBL" id="PIK56879.1"/>
    </source>
</evidence>
<reference evidence="7 8" key="1">
    <citation type="journal article" date="2017" name="PLoS Biol.">
        <title>The sea cucumber genome provides insights into morphological evolution and visceral regeneration.</title>
        <authorList>
            <person name="Zhang X."/>
            <person name="Sun L."/>
            <person name="Yuan J."/>
            <person name="Sun Y."/>
            <person name="Gao Y."/>
            <person name="Zhang L."/>
            <person name="Li S."/>
            <person name="Dai H."/>
            <person name="Hamel J.F."/>
            <person name="Liu C."/>
            <person name="Yu Y."/>
            <person name="Liu S."/>
            <person name="Lin W."/>
            <person name="Guo K."/>
            <person name="Jin S."/>
            <person name="Xu P."/>
            <person name="Storey K.B."/>
            <person name="Huan P."/>
            <person name="Zhang T."/>
            <person name="Zhou Y."/>
            <person name="Zhang J."/>
            <person name="Lin C."/>
            <person name="Li X."/>
            <person name="Xing L."/>
            <person name="Huo D."/>
            <person name="Sun M."/>
            <person name="Wang L."/>
            <person name="Mercier A."/>
            <person name="Li F."/>
            <person name="Yang H."/>
            <person name="Xiang J."/>
        </authorList>
    </citation>
    <scope>NUCLEOTIDE SEQUENCE [LARGE SCALE GENOMIC DNA]</scope>
    <source>
        <strain evidence="7">Shaxun</strain>
        <tissue evidence="7">Muscle</tissue>
    </source>
</reference>
<dbReference type="SMART" id="SM00061">
    <property type="entry name" value="MATH"/>
    <property type="match status" value="1"/>
</dbReference>
<sequence>MNGTNEQQQGTMKCFHSGFLFDFVMQHLTLSSKDQHVQQELKHILEKYGKAIVVQGEKSKYFIEMVERVIDISEVSARETKQLDEHVKRLAEELRNKEINIQQLQATISVQETELSRLQMDLSRLERTSYDGILMLEIKDYSRKKTEAQNGPTSFYTDAFYTDKYGYKMCARIYLNGDGVGKGTHLSIFFAIKKGPYDSYLKWPFQRRVTFTLLNQEGKEDISDSFRPDTTSSSFQKPRRDMNIASGCPMFASHSVLENPREGFLRSNTICIKVIVDPPPSR</sequence>
<keyword evidence="3" id="KW-0832">Ubl conjugation</keyword>
<organism evidence="7 8">
    <name type="scientific">Stichopus japonicus</name>
    <name type="common">Sea cucumber</name>
    <dbReference type="NCBI Taxonomy" id="307972"/>
    <lineage>
        <taxon>Eukaryota</taxon>
        <taxon>Metazoa</taxon>
        <taxon>Echinodermata</taxon>
        <taxon>Eleutherozoa</taxon>
        <taxon>Echinozoa</taxon>
        <taxon>Holothuroidea</taxon>
        <taxon>Aspidochirotacea</taxon>
        <taxon>Aspidochirotida</taxon>
        <taxon>Stichopodidae</taxon>
        <taxon>Apostichopus</taxon>
    </lineage>
</organism>
<dbReference type="Proteomes" id="UP000230750">
    <property type="component" value="Unassembled WGS sequence"/>
</dbReference>
<evidence type="ECO:0000256" key="2">
    <source>
        <dbReference type="ARBA" id="ARBA00022703"/>
    </source>
</evidence>
<gene>
    <name evidence="7" type="ORF">BSL78_06205</name>
</gene>
<dbReference type="EMBL" id="MRZV01000161">
    <property type="protein sequence ID" value="PIK56879.1"/>
    <property type="molecule type" value="Genomic_DNA"/>
</dbReference>
<evidence type="ECO:0000256" key="1">
    <source>
        <dbReference type="ARBA" id="ARBA00022499"/>
    </source>
</evidence>
<dbReference type="FunFam" id="2.60.210.10:FF:000001">
    <property type="entry name" value="TNF receptor-associated factor"/>
    <property type="match status" value="1"/>
</dbReference>
<comment type="caution">
    <text evidence="7">The sequence shown here is derived from an EMBL/GenBank/DDBJ whole genome shotgun (WGS) entry which is preliminary data.</text>
</comment>
<dbReference type="InterPro" id="IPR008974">
    <property type="entry name" value="TRAF-like"/>
</dbReference>
<dbReference type="GO" id="GO:0009898">
    <property type="term" value="C:cytoplasmic side of plasma membrane"/>
    <property type="evidence" value="ECO:0007669"/>
    <property type="project" value="TreeGrafter"/>
</dbReference>
<dbReference type="AlphaFoldDB" id="A0A2G8L9E8"/>
<keyword evidence="2" id="KW-0053">Apoptosis</keyword>
<dbReference type="PANTHER" id="PTHR10131">
    <property type="entry name" value="TNF RECEPTOR ASSOCIATED FACTOR"/>
    <property type="match status" value="1"/>
</dbReference>
<dbReference type="SUPFAM" id="SSF49599">
    <property type="entry name" value="TRAF domain-like"/>
    <property type="match status" value="1"/>
</dbReference>
<evidence type="ECO:0000313" key="8">
    <source>
        <dbReference type="Proteomes" id="UP000230750"/>
    </source>
</evidence>
<feature type="domain" description="MATH" evidence="6">
    <location>
        <begin position="131"/>
        <end position="276"/>
    </location>
</feature>
<dbReference type="GO" id="GO:0005164">
    <property type="term" value="F:tumor necrosis factor receptor binding"/>
    <property type="evidence" value="ECO:0007669"/>
    <property type="project" value="TreeGrafter"/>
</dbReference>
<evidence type="ECO:0000256" key="4">
    <source>
        <dbReference type="ARBA" id="ARBA00023054"/>
    </source>
</evidence>
<dbReference type="Gene3D" id="2.60.210.10">
    <property type="entry name" value="Apoptosis, Tumor Necrosis Factor Receptor Associated Protein 2, Chain A"/>
    <property type="match status" value="1"/>
</dbReference>
<name>A0A2G8L9E8_STIJA</name>
<dbReference type="STRING" id="307972.A0A2G8L9E8"/>
<keyword evidence="4 5" id="KW-0175">Coiled coil</keyword>
<keyword evidence="8" id="KW-1185">Reference proteome</keyword>
<dbReference type="PROSITE" id="PS50144">
    <property type="entry name" value="MATH"/>
    <property type="match status" value="1"/>
</dbReference>
<evidence type="ECO:0000256" key="5">
    <source>
        <dbReference type="SAM" id="Coils"/>
    </source>
</evidence>
<proteinExistence type="predicted"/>